<dbReference type="InterPro" id="IPR011908">
    <property type="entry name" value="LipoPS_heptosylTferase-I"/>
</dbReference>
<evidence type="ECO:0000256" key="3">
    <source>
        <dbReference type="ARBA" id="ARBA00022475"/>
    </source>
</evidence>
<evidence type="ECO:0000313" key="15">
    <source>
        <dbReference type="Proteomes" id="UP000293671"/>
    </source>
</evidence>
<evidence type="ECO:0000256" key="7">
    <source>
        <dbReference type="ARBA" id="ARBA00022985"/>
    </source>
</evidence>
<evidence type="ECO:0000256" key="2">
    <source>
        <dbReference type="ARBA" id="ARBA00004713"/>
    </source>
</evidence>
<comment type="catalytic activity">
    <reaction evidence="13">
        <text>an alpha-Kdo-(2-&gt;4)-alpha-Kdo-(2-&gt;6)-lipid A + ADP-L-glycero-beta-D-manno-heptose = an L-alpha-D-Hep-(1-&gt;5)-[alpha-Kdo-(2-&gt;4)]-alpha-Kdo-(2-&gt;6)-lipid A + ADP + H(+)</text>
        <dbReference type="Rhea" id="RHEA:74067"/>
        <dbReference type="ChEBI" id="CHEBI:15378"/>
        <dbReference type="ChEBI" id="CHEBI:61506"/>
        <dbReference type="ChEBI" id="CHEBI:176431"/>
        <dbReference type="ChEBI" id="CHEBI:193068"/>
        <dbReference type="ChEBI" id="CHEBI:456216"/>
        <dbReference type="EC" id="2.4.99.23"/>
    </reaction>
</comment>
<dbReference type="GO" id="GO:0008713">
    <property type="term" value="F:ADP-heptose-lipopolysaccharide heptosyltransferase activity"/>
    <property type="evidence" value="ECO:0007669"/>
    <property type="project" value="TreeGrafter"/>
</dbReference>
<dbReference type="EC" id="2.4.99.23" evidence="10"/>
<name>A0A4Q7W236_9BURK</name>
<dbReference type="EMBL" id="SHKP01000004">
    <property type="protein sequence ID" value="RZU03048.1"/>
    <property type="molecule type" value="Genomic_DNA"/>
</dbReference>
<dbReference type="InterPro" id="IPR051199">
    <property type="entry name" value="LPS_LOS_Heptosyltrfase"/>
</dbReference>
<evidence type="ECO:0000256" key="11">
    <source>
        <dbReference type="ARBA" id="ARBA00044190"/>
    </source>
</evidence>
<dbReference type="Pfam" id="PF01075">
    <property type="entry name" value="Glyco_transf_9"/>
    <property type="match status" value="1"/>
</dbReference>
<dbReference type="NCBIfam" id="TIGR02193">
    <property type="entry name" value="heptsyl_trn_I"/>
    <property type="match status" value="1"/>
</dbReference>
<evidence type="ECO:0000256" key="5">
    <source>
        <dbReference type="ARBA" id="ARBA00022676"/>
    </source>
</evidence>
<sequence length="329" mass="35782">MRVLIVRLSSLGDVVHAAPVVADIHAALPGTTIDWVAEEAFVPLARCIAGVDRVVPVALRRWRKQWRASREERRAALAELQSERYDAVIDLQGLIKSALVARLARVRAGGVRAGLANRTDGSAYEPLARWAYSQAVAMPPRIHVVERSRRLAAAALAYAPQGMPRIDWTPPALPADDVAWADPRAVWLVHGSAKTVKLLDETFWATIATALVAEGWRVMLPWGTDEERARSQLIGALADAGEAVRVPPRLPLDRLTSVLQQSAGSIGLDTGLSHLSATLGRPSVQLFLEDKAWRAAIDWMPRTRALQATAAIPITPEFALSAWREVAAG</sequence>
<comment type="caution">
    <text evidence="14">The sequence shown here is derived from an EMBL/GenBank/DDBJ whole genome shotgun (WGS) entry which is preliminary data.</text>
</comment>
<keyword evidence="15" id="KW-1185">Reference proteome</keyword>
<dbReference type="OrthoDB" id="9767552at2"/>
<evidence type="ECO:0000313" key="14">
    <source>
        <dbReference type="EMBL" id="RZU03048.1"/>
    </source>
</evidence>
<dbReference type="InterPro" id="IPR002201">
    <property type="entry name" value="Glyco_trans_9"/>
</dbReference>
<evidence type="ECO:0000256" key="6">
    <source>
        <dbReference type="ARBA" id="ARBA00022679"/>
    </source>
</evidence>
<keyword evidence="8" id="KW-0472">Membrane</keyword>
<dbReference type="CDD" id="cd03789">
    <property type="entry name" value="GT9_LPS_heptosyltransferase"/>
    <property type="match status" value="1"/>
</dbReference>
<evidence type="ECO:0000256" key="10">
    <source>
        <dbReference type="ARBA" id="ARBA00044041"/>
    </source>
</evidence>
<keyword evidence="4" id="KW-0997">Cell inner membrane</keyword>
<dbReference type="PANTHER" id="PTHR30160:SF19">
    <property type="entry name" value="LIPOPOLYSACCHARIDE HEPTOSYLTRANSFERASE 1"/>
    <property type="match status" value="1"/>
</dbReference>
<proteinExistence type="inferred from homology"/>
<evidence type="ECO:0000256" key="13">
    <source>
        <dbReference type="ARBA" id="ARBA00049201"/>
    </source>
</evidence>
<keyword evidence="7" id="KW-0448">Lipopolysaccharide biosynthesis</keyword>
<protein>
    <recommendedName>
        <fullName evidence="11">Lipopolysaccharide heptosyltransferase 1</fullName>
        <ecNumber evidence="10">2.4.99.23</ecNumber>
    </recommendedName>
    <alternativeName>
        <fullName evidence="12">ADP-heptose:lipopolysaccharide heptosyltransferase I</fullName>
    </alternativeName>
</protein>
<dbReference type="RefSeq" id="WP_130430757.1">
    <property type="nucleotide sequence ID" value="NZ_SHKP01000004.1"/>
</dbReference>
<comment type="pathway">
    <text evidence="2">Bacterial outer membrane biogenesis; LPS core biosynthesis.</text>
</comment>
<gene>
    <name evidence="14" type="ORF">EV670_1081</name>
</gene>
<evidence type="ECO:0000256" key="4">
    <source>
        <dbReference type="ARBA" id="ARBA00022519"/>
    </source>
</evidence>
<evidence type="ECO:0000256" key="12">
    <source>
        <dbReference type="ARBA" id="ARBA00044330"/>
    </source>
</evidence>
<evidence type="ECO:0000256" key="8">
    <source>
        <dbReference type="ARBA" id="ARBA00023136"/>
    </source>
</evidence>
<dbReference type="AlphaFoldDB" id="A0A4Q7W236"/>
<keyword evidence="6 14" id="KW-0808">Transferase</keyword>
<organism evidence="14 15">
    <name type="scientific">Rivibacter subsaxonicus</name>
    <dbReference type="NCBI Taxonomy" id="457575"/>
    <lineage>
        <taxon>Bacteria</taxon>
        <taxon>Pseudomonadati</taxon>
        <taxon>Pseudomonadota</taxon>
        <taxon>Betaproteobacteria</taxon>
        <taxon>Burkholderiales</taxon>
        <taxon>Rivibacter</taxon>
    </lineage>
</organism>
<keyword evidence="3" id="KW-1003">Cell membrane</keyword>
<dbReference type="SUPFAM" id="SSF53756">
    <property type="entry name" value="UDP-Glycosyltransferase/glycogen phosphorylase"/>
    <property type="match status" value="1"/>
</dbReference>
<reference evidence="14 15" key="1">
    <citation type="submission" date="2019-02" db="EMBL/GenBank/DDBJ databases">
        <title>Genomic Encyclopedia of Type Strains, Phase IV (KMG-IV): sequencing the most valuable type-strain genomes for metagenomic binning, comparative biology and taxonomic classification.</title>
        <authorList>
            <person name="Goeker M."/>
        </authorList>
    </citation>
    <scope>NUCLEOTIDE SEQUENCE [LARGE SCALE GENOMIC DNA]</scope>
    <source>
        <strain evidence="14 15">DSM 19570</strain>
    </source>
</reference>
<dbReference type="Gene3D" id="3.40.50.2000">
    <property type="entry name" value="Glycogen Phosphorylase B"/>
    <property type="match status" value="2"/>
</dbReference>
<comment type="similarity">
    <text evidence="9">Belongs to the glycosyltransferase 9 family.</text>
</comment>
<evidence type="ECO:0000256" key="1">
    <source>
        <dbReference type="ARBA" id="ARBA00004515"/>
    </source>
</evidence>
<dbReference type="GO" id="GO:0005829">
    <property type="term" value="C:cytosol"/>
    <property type="evidence" value="ECO:0007669"/>
    <property type="project" value="TreeGrafter"/>
</dbReference>
<dbReference type="GO" id="GO:0009244">
    <property type="term" value="P:lipopolysaccharide core region biosynthetic process"/>
    <property type="evidence" value="ECO:0007669"/>
    <property type="project" value="InterPro"/>
</dbReference>
<accession>A0A4Q7W236</accession>
<evidence type="ECO:0000256" key="9">
    <source>
        <dbReference type="ARBA" id="ARBA00043995"/>
    </source>
</evidence>
<dbReference type="Proteomes" id="UP000293671">
    <property type="component" value="Unassembled WGS sequence"/>
</dbReference>
<dbReference type="GO" id="GO:0005886">
    <property type="term" value="C:plasma membrane"/>
    <property type="evidence" value="ECO:0007669"/>
    <property type="project" value="UniProtKB-SubCell"/>
</dbReference>
<dbReference type="PANTHER" id="PTHR30160">
    <property type="entry name" value="TETRAACYLDISACCHARIDE 4'-KINASE-RELATED"/>
    <property type="match status" value="1"/>
</dbReference>
<keyword evidence="5" id="KW-0328">Glycosyltransferase</keyword>
<comment type="subcellular location">
    <subcellularLocation>
        <location evidence="1">Cell inner membrane</location>
        <topology evidence="1">Peripheral membrane protein</topology>
        <orientation evidence="1">Cytoplasmic side</orientation>
    </subcellularLocation>
</comment>